<evidence type="ECO:0000256" key="1">
    <source>
        <dbReference type="SAM" id="SignalP"/>
    </source>
</evidence>
<dbReference type="EMBL" id="JAGTPG010000002">
    <property type="protein sequence ID" value="MBR8641488.1"/>
    <property type="molecule type" value="Genomic_DNA"/>
</dbReference>
<name>A0A941FBL9_9ACTN</name>
<accession>A0A941FBL9</accession>
<feature type="chain" id="PRO_5036990497" evidence="1">
    <location>
        <begin position="31"/>
        <end position="123"/>
    </location>
</feature>
<keyword evidence="1" id="KW-0732">Signal</keyword>
<feature type="signal peptide" evidence="1">
    <location>
        <begin position="1"/>
        <end position="30"/>
    </location>
</feature>
<gene>
    <name evidence="2" type="ORF">KEF29_24605</name>
</gene>
<organism evidence="2 3">
    <name type="scientific">Streptomyces tuirus</name>
    <dbReference type="NCBI Taxonomy" id="68278"/>
    <lineage>
        <taxon>Bacteria</taxon>
        <taxon>Bacillati</taxon>
        <taxon>Actinomycetota</taxon>
        <taxon>Actinomycetes</taxon>
        <taxon>Kitasatosporales</taxon>
        <taxon>Streptomycetaceae</taxon>
        <taxon>Streptomyces</taxon>
    </lineage>
</organism>
<reference evidence="2 3" key="1">
    <citation type="submission" date="2021-04" db="EMBL/GenBank/DDBJ databases">
        <title>Characterization of the biosynthetic gene cluster of new lipopeptides with antitumor activity in the genome of the marine Streptomyces PHM034.</title>
        <authorList>
            <person name="Ceniceros A."/>
            <person name="Canedo L."/>
            <person name="Mendez C."/>
            <person name="Olano C."/>
            <person name="Schleissner C."/>
            <person name="Cuevas C."/>
            <person name="De La Calle F."/>
            <person name="Salas J.A."/>
        </authorList>
    </citation>
    <scope>NUCLEOTIDE SEQUENCE [LARGE SCALE GENOMIC DNA]</scope>
    <source>
        <strain evidence="2 3">PHM034</strain>
    </source>
</reference>
<evidence type="ECO:0000313" key="3">
    <source>
        <dbReference type="Proteomes" id="UP000682308"/>
    </source>
</evidence>
<proteinExistence type="predicted"/>
<evidence type="ECO:0000313" key="2">
    <source>
        <dbReference type="EMBL" id="MBR8641488.1"/>
    </source>
</evidence>
<dbReference type="AlphaFoldDB" id="A0A941FBL9"/>
<dbReference type="Proteomes" id="UP000682308">
    <property type="component" value="Unassembled WGS sequence"/>
</dbReference>
<sequence length="123" mass="12637">MLKRRLRTSALMTGAAAGLLTLGLSTSAQASPDDAAQSAAARAKAACPVDNVCFFPEPNFGGTPSNVNPANLPVCGKTPIIAKSVVNHSADVYSFYDRTGCAGGKVTLNPGQENANLSAVSWR</sequence>
<comment type="caution">
    <text evidence="2">The sequence shown here is derived from an EMBL/GenBank/DDBJ whole genome shotgun (WGS) entry which is preliminary data.</text>
</comment>
<keyword evidence="3" id="KW-1185">Reference proteome</keyword>
<protein>
    <submittedName>
        <fullName evidence="2">Peptidase inhibitor family I36 protein</fullName>
    </submittedName>
</protein>
<dbReference type="Pfam" id="PF03995">
    <property type="entry name" value="Inhibitor_I36"/>
    <property type="match status" value="1"/>
</dbReference>